<feature type="transmembrane region" description="Helical" evidence="1">
    <location>
        <begin position="24"/>
        <end position="50"/>
    </location>
</feature>
<feature type="transmembrane region" description="Helical" evidence="1">
    <location>
        <begin position="145"/>
        <end position="163"/>
    </location>
</feature>
<dbReference type="OrthoDB" id="10570919at2759"/>
<feature type="transmembrane region" description="Helical" evidence="1">
    <location>
        <begin position="70"/>
        <end position="92"/>
    </location>
</feature>
<feature type="transmembrane region" description="Helical" evidence="1">
    <location>
        <begin position="290"/>
        <end position="317"/>
    </location>
</feature>
<keyword evidence="1" id="KW-1133">Transmembrane helix</keyword>
<comment type="caution">
    <text evidence="3">The sequence shown here is derived from an EMBL/GenBank/DDBJ whole genome shotgun (WGS) entry which is preliminary data.</text>
</comment>
<proteinExistence type="predicted"/>
<dbReference type="Pfam" id="PF10277">
    <property type="entry name" value="Frag1"/>
    <property type="match status" value="1"/>
</dbReference>
<gene>
    <name evidence="3" type="ORF">BWQ96_02771</name>
</gene>
<organism evidence="3 4">
    <name type="scientific">Gracilariopsis chorda</name>
    <dbReference type="NCBI Taxonomy" id="448386"/>
    <lineage>
        <taxon>Eukaryota</taxon>
        <taxon>Rhodophyta</taxon>
        <taxon>Florideophyceae</taxon>
        <taxon>Rhodymeniophycidae</taxon>
        <taxon>Gracilariales</taxon>
        <taxon>Gracilariaceae</taxon>
        <taxon>Gracilariopsis</taxon>
    </lineage>
</organism>
<dbReference type="AlphaFoldDB" id="A0A2V3J224"/>
<accession>A0A2V3J224</accession>
<evidence type="ECO:0000313" key="3">
    <source>
        <dbReference type="EMBL" id="PXF47440.1"/>
    </source>
</evidence>
<evidence type="ECO:0000259" key="2">
    <source>
        <dbReference type="Pfam" id="PF10277"/>
    </source>
</evidence>
<dbReference type="EMBL" id="NBIV01000024">
    <property type="protein sequence ID" value="PXF47440.1"/>
    <property type="molecule type" value="Genomic_DNA"/>
</dbReference>
<evidence type="ECO:0000313" key="4">
    <source>
        <dbReference type="Proteomes" id="UP000247409"/>
    </source>
</evidence>
<keyword evidence="4" id="KW-1185">Reference proteome</keyword>
<reference evidence="3 4" key="1">
    <citation type="journal article" date="2018" name="Mol. Biol. Evol.">
        <title>Analysis of the draft genome of the red seaweed Gracilariopsis chorda provides insights into genome size evolution in Rhodophyta.</title>
        <authorList>
            <person name="Lee J."/>
            <person name="Yang E.C."/>
            <person name="Graf L."/>
            <person name="Yang J.H."/>
            <person name="Qiu H."/>
            <person name="Zel Zion U."/>
            <person name="Chan C.X."/>
            <person name="Stephens T.G."/>
            <person name="Weber A.P.M."/>
            <person name="Boo G.H."/>
            <person name="Boo S.M."/>
            <person name="Kim K.M."/>
            <person name="Shin Y."/>
            <person name="Jung M."/>
            <person name="Lee S.J."/>
            <person name="Yim H.S."/>
            <person name="Lee J.H."/>
            <person name="Bhattacharya D."/>
            <person name="Yoon H.S."/>
        </authorList>
    </citation>
    <scope>NUCLEOTIDE SEQUENCE [LARGE SCALE GENOMIC DNA]</scope>
    <source>
        <strain evidence="3 4">SKKU-2015</strain>
        <tissue evidence="3">Whole body</tissue>
    </source>
</reference>
<feature type="transmembrane region" description="Helical" evidence="1">
    <location>
        <begin position="254"/>
        <end position="278"/>
    </location>
</feature>
<name>A0A2V3J224_9FLOR</name>
<evidence type="ECO:0000256" key="1">
    <source>
        <dbReference type="SAM" id="Phobius"/>
    </source>
</evidence>
<protein>
    <recommendedName>
        <fullName evidence="2">CWH43-like N-terminal domain-containing protein</fullName>
    </recommendedName>
</protein>
<dbReference type="InterPro" id="IPR019402">
    <property type="entry name" value="CWH43_N"/>
</dbReference>
<feature type="transmembrane region" description="Helical" evidence="1">
    <location>
        <begin position="183"/>
        <end position="202"/>
    </location>
</feature>
<feature type="domain" description="CWH43-like N-terminal" evidence="2">
    <location>
        <begin position="27"/>
        <end position="321"/>
    </location>
</feature>
<keyword evidence="1" id="KW-0472">Membrane</keyword>
<sequence>MLTISGSNEPFPRRRFSRWAALHAWKLAGLTALVTFVGVFIAVSLSLVLRPTRSYFFPLFSDVSKHQPEAAILRLAFVVATTLLFATATASVQHCRALQFFSTDSHPLPHTPTDHVHLSDDDLSTIATKAATPKRRLSTFSIPHLLLFALTATLLTLAVLQYLGVTNFPTPTIRRVHLLKLGLYLFCTTWLFAMCFLIWYFLKLQHMPNRVHPDLPLQLGEGTESSTPRTHTLPNTPANRVAQRLRTWATHLIVILRPICLTGQAVCVIKIVGLWFALDSFSISKIKLVKLALLAALAFAEYTATFFFAFFMTILAVDMRSKASTPDLLLYA</sequence>
<keyword evidence="1" id="KW-0812">Transmembrane</keyword>
<dbReference type="Proteomes" id="UP000247409">
    <property type="component" value="Unassembled WGS sequence"/>
</dbReference>